<gene>
    <name evidence="9" type="primary">fliQ</name>
    <name evidence="10" type="ORF">NS334_02555</name>
</gene>
<evidence type="ECO:0000256" key="8">
    <source>
        <dbReference type="ARBA" id="ARBA00023143"/>
    </source>
</evidence>
<feature type="transmembrane region" description="Helical" evidence="9">
    <location>
        <begin position="55"/>
        <end position="77"/>
    </location>
</feature>
<dbReference type="GO" id="GO:0009306">
    <property type="term" value="P:protein secretion"/>
    <property type="evidence" value="ECO:0007669"/>
    <property type="project" value="InterPro"/>
</dbReference>
<dbReference type="PANTHER" id="PTHR34040">
    <property type="entry name" value="FLAGELLAR BIOSYNTHETIC PROTEIN FLIQ"/>
    <property type="match status" value="1"/>
</dbReference>
<proteinExistence type="inferred from homology"/>
<keyword evidence="11" id="KW-1185">Reference proteome</keyword>
<keyword evidence="10" id="KW-0282">Flagellum</keyword>
<reference evidence="10 11" key="1">
    <citation type="journal article" date="2016" name="Front. Microbiol.">
        <title>Genomic Resource of Rice Seed Associated Bacteria.</title>
        <authorList>
            <person name="Midha S."/>
            <person name="Bansal K."/>
            <person name="Sharma S."/>
            <person name="Kumar N."/>
            <person name="Patil P.P."/>
            <person name="Chaudhry V."/>
            <person name="Patil P.B."/>
        </authorList>
    </citation>
    <scope>NUCLEOTIDE SEQUENCE [LARGE SCALE GENOMIC DNA]</scope>
    <source>
        <strain evidence="10 11">NS334</strain>
    </source>
</reference>
<dbReference type="Pfam" id="PF01313">
    <property type="entry name" value="Bac_export_3"/>
    <property type="match status" value="1"/>
</dbReference>
<dbReference type="PRINTS" id="PR00952">
    <property type="entry name" value="TYPE3IMQPROT"/>
</dbReference>
<dbReference type="InterPro" id="IPR002191">
    <property type="entry name" value="Bac_export_3"/>
</dbReference>
<evidence type="ECO:0000256" key="9">
    <source>
        <dbReference type="RuleBase" id="RU364090"/>
    </source>
</evidence>
<dbReference type="NCBIfam" id="TIGR01402">
    <property type="entry name" value="fliQ"/>
    <property type="match status" value="1"/>
</dbReference>
<dbReference type="GO" id="GO:0009425">
    <property type="term" value="C:bacterial-type flagellum basal body"/>
    <property type="evidence" value="ECO:0007669"/>
    <property type="project" value="UniProtKB-SubCell"/>
</dbReference>
<dbReference type="PIRSF" id="PIRSF004669">
    <property type="entry name" value="FliQ"/>
    <property type="match status" value="1"/>
</dbReference>
<evidence type="ECO:0000256" key="4">
    <source>
        <dbReference type="ARBA" id="ARBA00022475"/>
    </source>
</evidence>
<keyword evidence="7 9" id="KW-0472">Membrane</keyword>
<sequence length="93" mass="9991">MQPLVDADYFLTVANQTMWVLALASAPILIPALLSGLILGMVQAATSINEQTLSFVPKLIVVAVSIMVFGAMILGLLSDFTTEIFARIPDLVR</sequence>
<dbReference type="RefSeq" id="WP_058754409.1">
    <property type="nucleotide sequence ID" value="NZ_LDTB01000007.1"/>
</dbReference>
<comment type="subcellular location">
    <subcellularLocation>
        <location evidence="1 9">Cell membrane</location>
        <topology evidence="1">Multi-pass membrane protein</topology>
    </subcellularLocation>
    <subcellularLocation>
        <location evidence="9">Bacterial flagellum basal body</location>
    </subcellularLocation>
</comment>
<keyword evidence="10" id="KW-0969">Cilium</keyword>
<evidence type="ECO:0000256" key="6">
    <source>
        <dbReference type="ARBA" id="ARBA00022989"/>
    </source>
</evidence>
<dbReference type="EMBL" id="LDTB01000007">
    <property type="protein sequence ID" value="KTT75515.1"/>
    <property type="molecule type" value="Genomic_DNA"/>
</dbReference>
<evidence type="ECO:0000313" key="11">
    <source>
        <dbReference type="Proteomes" id="UP000074310"/>
    </source>
</evidence>
<dbReference type="GO" id="GO:0044780">
    <property type="term" value="P:bacterial-type flagellum assembly"/>
    <property type="evidence" value="ECO:0007669"/>
    <property type="project" value="InterPro"/>
</dbReference>
<dbReference type="Proteomes" id="UP000074310">
    <property type="component" value="Unassembled WGS sequence"/>
</dbReference>
<comment type="function">
    <text evidence="9">Role in flagellar biosynthesis.</text>
</comment>
<comment type="similarity">
    <text evidence="2 9">Belongs to the FliQ/MopD/SpaQ family.</text>
</comment>
<dbReference type="GO" id="GO:0005886">
    <property type="term" value="C:plasma membrane"/>
    <property type="evidence" value="ECO:0007669"/>
    <property type="project" value="UniProtKB-SubCell"/>
</dbReference>
<keyword evidence="10" id="KW-0966">Cell projection</keyword>
<keyword evidence="4 9" id="KW-1003">Cell membrane</keyword>
<keyword evidence="8 9" id="KW-0975">Bacterial flagellum</keyword>
<comment type="caution">
    <text evidence="10">The sequence shown here is derived from an EMBL/GenBank/DDBJ whole genome shotgun (WGS) entry which is preliminary data.</text>
</comment>
<keyword evidence="5 9" id="KW-0812">Transmembrane</keyword>
<dbReference type="OrthoDB" id="9806440at2"/>
<dbReference type="AlphaFoldDB" id="A0A147I8R7"/>
<organism evidence="10 11">
    <name type="scientific">Sphingomonas endophytica</name>
    <dbReference type="NCBI Taxonomy" id="869719"/>
    <lineage>
        <taxon>Bacteria</taxon>
        <taxon>Pseudomonadati</taxon>
        <taxon>Pseudomonadota</taxon>
        <taxon>Alphaproteobacteria</taxon>
        <taxon>Sphingomonadales</taxon>
        <taxon>Sphingomonadaceae</taxon>
        <taxon>Sphingomonas</taxon>
    </lineage>
</organism>
<protein>
    <recommendedName>
        <fullName evidence="3 9">Flagellar biosynthetic protein FliQ</fullName>
    </recommendedName>
</protein>
<accession>A0A147I8R7</accession>
<name>A0A147I8R7_9SPHN</name>
<evidence type="ECO:0000256" key="3">
    <source>
        <dbReference type="ARBA" id="ARBA00021718"/>
    </source>
</evidence>
<keyword evidence="6 9" id="KW-1133">Transmembrane helix</keyword>
<evidence type="ECO:0000256" key="1">
    <source>
        <dbReference type="ARBA" id="ARBA00004651"/>
    </source>
</evidence>
<dbReference type="PATRIC" id="fig|869719.3.peg.3051"/>
<dbReference type="PANTHER" id="PTHR34040:SF2">
    <property type="entry name" value="FLAGELLAR BIOSYNTHETIC PROTEIN FLIQ"/>
    <property type="match status" value="1"/>
</dbReference>
<feature type="transmembrane region" description="Helical" evidence="9">
    <location>
        <begin position="20"/>
        <end position="43"/>
    </location>
</feature>
<evidence type="ECO:0000313" key="10">
    <source>
        <dbReference type="EMBL" id="KTT75515.1"/>
    </source>
</evidence>
<dbReference type="InterPro" id="IPR006305">
    <property type="entry name" value="FliQ"/>
</dbReference>
<evidence type="ECO:0000256" key="5">
    <source>
        <dbReference type="ARBA" id="ARBA00022692"/>
    </source>
</evidence>
<evidence type="ECO:0000256" key="2">
    <source>
        <dbReference type="ARBA" id="ARBA00006156"/>
    </source>
</evidence>
<evidence type="ECO:0000256" key="7">
    <source>
        <dbReference type="ARBA" id="ARBA00023136"/>
    </source>
</evidence>